<comment type="caution">
    <text evidence="1">The sequence shown here is derived from an EMBL/GenBank/DDBJ whole genome shotgun (WGS) entry which is preliminary data.</text>
</comment>
<dbReference type="EMBL" id="CM037629">
    <property type="protein sequence ID" value="KAH7990323.1"/>
    <property type="molecule type" value="Genomic_DNA"/>
</dbReference>
<evidence type="ECO:0000313" key="2">
    <source>
        <dbReference type="Proteomes" id="UP000827872"/>
    </source>
</evidence>
<evidence type="ECO:0000313" key="1">
    <source>
        <dbReference type="EMBL" id="KAH7990323.1"/>
    </source>
</evidence>
<name>A0ACB8ED12_9SAUR</name>
<accession>A0ACB8ED12</accession>
<protein>
    <submittedName>
        <fullName evidence="1">Uncharacterized protein</fullName>
    </submittedName>
</protein>
<reference evidence="1" key="1">
    <citation type="submission" date="2021-08" db="EMBL/GenBank/DDBJ databases">
        <title>The first chromosome-level gecko genome reveals the dynamic sex chromosomes of Neotropical dwarf geckos (Sphaerodactylidae: Sphaerodactylus).</title>
        <authorList>
            <person name="Pinto B.J."/>
            <person name="Keating S.E."/>
            <person name="Gamble T."/>
        </authorList>
    </citation>
    <scope>NUCLEOTIDE SEQUENCE</scope>
    <source>
        <strain evidence="1">TG3544</strain>
    </source>
</reference>
<organism evidence="1 2">
    <name type="scientific">Sphaerodactylus townsendi</name>
    <dbReference type="NCBI Taxonomy" id="933632"/>
    <lineage>
        <taxon>Eukaryota</taxon>
        <taxon>Metazoa</taxon>
        <taxon>Chordata</taxon>
        <taxon>Craniata</taxon>
        <taxon>Vertebrata</taxon>
        <taxon>Euteleostomi</taxon>
        <taxon>Lepidosauria</taxon>
        <taxon>Squamata</taxon>
        <taxon>Bifurcata</taxon>
        <taxon>Gekkota</taxon>
        <taxon>Sphaerodactylidae</taxon>
        <taxon>Sphaerodactylus</taxon>
    </lineage>
</organism>
<dbReference type="Proteomes" id="UP000827872">
    <property type="component" value="Linkage Group LG16"/>
</dbReference>
<sequence>MFNGIYKANICKAGEEERGSFLPKRRCSRRPQLGLPNFCPPGRSSGRRRRFGVGEADRERMAALLCTRLLLCLAALLHSRPTGLFACASDPANSAQDEAVMEENVQPEADSSPDEPLGITPALAHLALGAANQTEKAILEALHLVEMPCLHQAS</sequence>
<keyword evidence="2" id="KW-1185">Reference proteome</keyword>
<proteinExistence type="predicted"/>
<gene>
    <name evidence="1" type="ORF">K3G42_005406</name>
</gene>